<dbReference type="InterPro" id="IPR001295">
    <property type="entry name" value="Dihydroorotate_DH_CS"/>
</dbReference>
<evidence type="ECO:0000256" key="4">
    <source>
        <dbReference type="ARBA" id="ARBA00012791"/>
    </source>
</evidence>
<organism evidence="13 14">
    <name type="scientific">Hyalella azteca</name>
    <name type="common">Amphipod</name>
    <dbReference type="NCBI Taxonomy" id="294128"/>
    <lineage>
        <taxon>Eukaryota</taxon>
        <taxon>Metazoa</taxon>
        <taxon>Ecdysozoa</taxon>
        <taxon>Arthropoda</taxon>
        <taxon>Crustacea</taxon>
        <taxon>Multicrustacea</taxon>
        <taxon>Malacostraca</taxon>
        <taxon>Eumalacostraca</taxon>
        <taxon>Peracarida</taxon>
        <taxon>Amphipoda</taxon>
        <taxon>Senticaudata</taxon>
        <taxon>Talitrida</taxon>
        <taxon>Talitroidea</taxon>
        <taxon>Hyalellidae</taxon>
        <taxon>Hyalella</taxon>
    </lineage>
</organism>
<dbReference type="InterPro" id="IPR005719">
    <property type="entry name" value="Dihydroorotate_DH_2"/>
</dbReference>
<dbReference type="InterPro" id="IPR005720">
    <property type="entry name" value="Dihydroorotate_DH_cat"/>
</dbReference>
<evidence type="ECO:0000256" key="3">
    <source>
        <dbReference type="ARBA" id="ARBA00005359"/>
    </source>
</evidence>
<comment type="catalytic activity">
    <reaction evidence="10 11">
        <text>(S)-dihydroorotate + a quinone = orotate + a quinol</text>
        <dbReference type="Rhea" id="RHEA:30187"/>
        <dbReference type="ChEBI" id="CHEBI:24646"/>
        <dbReference type="ChEBI" id="CHEBI:30839"/>
        <dbReference type="ChEBI" id="CHEBI:30864"/>
        <dbReference type="ChEBI" id="CHEBI:132124"/>
        <dbReference type="EC" id="1.3.5.2"/>
    </reaction>
</comment>
<keyword evidence="11" id="KW-0496">Mitochondrion</keyword>
<keyword evidence="11" id="KW-1133">Transmembrane helix</keyword>
<dbReference type="GO" id="GO:0006207">
    <property type="term" value="P:'de novo' pyrimidine nucleobase biosynthetic process"/>
    <property type="evidence" value="ECO:0007669"/>
    <property type="project" value="InterPro"/>
</dbReference>
<gene>
    <name evidence="14" type="primary">LOC108672752</name>
</gene>
<comment type="similarity">
    <text evidence="3 11">Belongs to the dihydroorotate dehydrogenase family. Type 2 subfamily.</text>
</comment>
<dbReference type="CDD" id="cd04738">
    <property type="entry name" value="DHOD_2_like"/>
    <property type="match status" value="1"/>
</dbReference>
<dbReference type="UniPathway" id="UPA00070">
    <property type="reaction ID" value="UER00946"/>
</dbReference>
<dbReference type="GeneID" id="108672752"/>
<accession>A0A8B7NQJ7</accession>
<dbReference type="InterPro" id="IPR013785">
    <property type="entry name" value="Aldolase_TIM"/>
</dbReference>
<evidence type="ECO:0000256" key="9">
    <source>
        <dbReference type="ARBA" id="ARBA00023136"/>
    </source>
</evidence>
<dbReference type="KEGG" id="hazt:108672752"/>
<keyword evidence="9 11" id="KW-0472">Membrane</keyword>
<evidence type="ECO:0000313" key="13">
    <source>
        <dbReference type="Proteomes" id="UP000694843"/>
    </source>
</evidence>
<reference evidence="14" key="1">
    <citation type="submission" date="2025-08" db="UniProtKB">
        <authorList>
            <consortium name="RefSeq"/>
        </authorList>
    </citation>
    <scope>IDENTIFICATION</scope>
    <source>
        <tissue evidence="14">Whole organism</tissue>
    </source>
</reference>
<evidence type="ECO:0000256" key="8">
    <source>
        <dbReference type="ARBA" id="ARBA00023002"/>
    </source>
</evidence>
<dbReference type="Pfam" id="PF01180">
    <property type="entry name" value="DHO_dh"/>
    <property type="match status" value="1"/>
</dbReference>
<dbReference type="OMA" id="ERIKMGA"/>
<dbReference type="NCBIfam" id="NF003645">
    <property type="entry name" value="PRK05286.1-2"/>
    <property type="match status" value="1"/>
</dbReference>
<sequence>MVTTTAVFWRKMRDLGYVAVGGAACFCGILYYKNDPKFHRIVTVPLLHAMDPERSHRLSILALKYKLLPKRQDTPHPSLRTKILGMDCSSPIGLAAGYDKDGEAVEGLFRLGFGFVEIGSVTPKPQPGNPGPRVFRLSEDEAVINRYGFNSRGHAEVYENLSSLPPPGQRNAPVGINLGKNKYSTDHVADYKEGVRLLAPLADYLVINVSSPNTPGLRGLQAGGALAELLDGVQLELAEHVKRHPQQRRPPLLVKIAPDLSENELRNICSVLINKKVDGIIVGNTTVTRPSTLRSSHKHEVGGLSGKPLEERATNVIRTVATITKGELPIIGCGGICDGAGVYAKLRSGASAVQLYTALVYGGPTLVAEIEDQLLHLMTRDGFSSVSDVIGADLKEKEQRHVLQ</sequence>
<keyword evidence="11" id="KW-0999">Mitochondrion inner membrane</keyword>
<keyword evidence="13" id="KW-1185">Reference proteome</keyword>
<evidence type="ECO:0000256" key="7">
    <source>
        <dbReference type="ARBA" id="ARBA00022643"/>
    </source>
</evidence>
<dbReference type="CTD" id="41022"/>
<keyword evidence="8 11" id="KW-0560">Oxidoreductase</keyword>
<evidence type="ECO:0000256" key="11">
    <source>
        <dbReference type="RuleBase" id="RU361255"/>
    </source>
</evidence>
<keyword evidence="6 11" id="KW-0285">Flavoprotein</keyword>
<feature type="transmembrane region" description="Helical" evidence="11">
    <location>
        <begin position="15"/>
        <end position="32"/>
    </location>
</feature>
<dbReference type="OrthoDB" id="14784at2759"/>
<dbReference type="GO" id="GO:0044205">
    <property type="term" value="P:'de novo' UMP biosynthetic process"/>
    <property type="evidence" value="ECO:0007669"/>
    <property type="project" value="UniProtKB-UniPathway"/>
</dbReference>
<feature type="domain" description="Dihydroorotate dehydrogenase catalytic" evidence="12">
    <location>
        <begin position="79"/>
        <end position="378"/>
    </location>
</feature>
<dbReference type="Proteomes" id="UP000694843">
    <property type="component" value="Unplaced"/>
</dbReference>
<dbReference type="SUPFAM" id="SSF51395">
    <property type="entry name" value="FMN-linked oxidoreductases"/>
    <property type="match status" value="1"/>
</dbReference>
<protein>
    <recommendedName>
        <fullName evidence="5 11">Dihydroorotate dehydrogenase (quinone), mitochondrial</fullName>
        <shortName evidence="11">DHOdehase</shortName>
        <ecNumber evidence="4 11">1.3.5.2</ecNumber>
    </recommendedName>
</protein>
<comment type="pathway">
    <text evidence="2 11">Pyrimidine metabolism; UMP biosynthesis via de novo pathway; orotate from (S)-dihydroorotate (quinone route): step 1/1.</text>
</comment>
<evidence type="ECO:0000256" key="10">
    <source>
        <dbReference type="ARBA" id="ARBA00048639"/>
    </source>
</evidence>
<evidence type="ECO:0000256" key="6">
    <source>
        <dbReference type="ARBA" id="ARBA00022630"/>
    </source>
</evidence>
<comment type="cofactor">
    <cofactor evidence="11">
        <name>FMN</name>
        <dbReference type="ChEBI" id="CHEBI:58210"/>
    </cofactor>
    <text evidence="11">Binds 1 FMN per subunit.</text>
</comment>
<dbReference type="GO" id="GO:0005743">
    <property type="term" value="C:mitochondrial inner membrane"/>
    <property type="evidence" value="ECO:0007669"/>
    <property type="project" value="UniProtKB-SubCell"/>
</dbReference>
<evidence type="ECO:0000313" key="14">
    <source>
        <dbReference type="RefSeq" id="XP_018015963.1"/>
    </source>
</evidence>
<dbReference type="EC" id="1.3.5.2" evidence="4 11"/>
<dbReference type="NCBIfam" id="TIGR01036">
    <property type="entry name" value="pyrD_sub2"/>
    <property type="match status" value="1"/>
</dbReference>
<dbReference type="AlphaFoldDB" id="A0A8B7NQJ7"/>
<dbReference type="Gene3D" id="3.20.20.70">
    <property type="entry name" value="Aldolase class I"/>
    <property type="match status" value="1"/>
</dbReference>
<dbReference type="PANTHER" id="PTHR48109">
    <property type="entry name" value="DIHYDROOROTATE DEHYDROGENASE (QUINONE), MITOCHONDRIAL-RELATED"/>
    <property type="match status" value="1"/>
</dbReference>
<dbReference type="PROSITE" id="PS00912">
    <property type="entry name" value="DHODEHASE_2"/>
    <property type="match status" value="1"/>
</dbReference>
<dbReference type="NCBIfam" id="NF003652">
    <property type="entry name" value="PRK05286.2-5"/>
    <property type="match status" value="1"/>
</dbReference>
<dbReference type="PANTHER" id="PTHR48109:SF4">
    <property type="entry name" value="DIHYDROOROTATE DEHYDROGENASE (QUINONE), MITOCHONDRIAL"/>
    <property type="match status" value="1"/>
</dbReference>
<evidence type="ECO:0000256" key="1">
    <source>
        <dbReference type="ARBA" id="ARBA00004370"/>
    </source>
</evidence>
<dbReference type="GO" id="GO:0106430">
    <property type="term" value="F:dihydroorotate dehydrogenase (quinone) activity"/>
    <property type="evidence" value="ECO:0007669"/>
    <property type="project" value="UniProtKB-EC"/>
</dbReference>
<dbReference type="InterPro" id="IPR050074">
    <property type="entry name" value="DHO_dehydrogenase"/>
</dbReference>
<evidence type="ECO:0000256" key="2">
    <source>
        <dbReference type="ARBA" id="ARBA00005161"/>
    </source>
</evidence>
<evidence type="ECO:0000256" key="5">
    <source>
        <dbReference type="ARBA" id="ARBA00017599"/>
    </source>
</evidence>
<dbReference type="PROSITE" id="PS00911">
    <property type="entry name" value="DHODEHASE_1"/>
    <property type="match status" value="1"/>
</dbReference>
<dbReference type="RefSeq" id="XP_018015963.1">
    <property type="nucleotide sequence ID" value="XM_018160474.2"/>
</dbReference>
<evidence type="ECO:0000259" key="12">
    <source>
        <dbReference type="Pfam" id="PF01180"/>
    </source>
</evidence>
<keyword evidence="7 11" id="KW-0288">FMN</keyword>
<proteinExistence type="inferred from homology"/>
<keyword evidence="11" id="KW-0812">Transmembrane</keyword>
<comment type="subcellular location">
    <subcellularLocation>
        <location evidence="1">Membrane</location>
    </subcellularLocation>
    <subcellularLocation>
        <location evidence="11">Mitochondrion inner membrane</location>
        <topology evidence="11">Single-pass membrane protein</topology>
    </subcellularLocation>
</comment>
<name>A0A8B7NQJ7_HYAAZ</name>